<accession>A0A849L1N2</accession>
<reference evidence="2 3" key="1">
    <citation type="submission" date="2020-05" db="EMBL/GenBank/DDBJ databases">
        <title>Gimesia benthica sp. nov., a novel planctomycete isolated from a deep-sea water sample of the Northwest Indian Ocean.</title>
        <authorList>
            <person name="Wang J."/>
            <person name="Ruan C."/>
            <person name="Song L."/>
            <person name="Zhu Y."/>
            <person name="Li A."/>
            <person name="Zheng X."/>
            <person name="Wang L."/>
            <person name="Lu Z."/>
            <person name="Huang Y."/>
            <person name="Du W."/>
            <person name="Zhou Y."/>
            <person name="Huang L."/>
            <person name="Dai X."/>
        </authorList>
    </citation>
    <scope>NUCLEOTIDE SEQUENCE [LARGE SCALE GENOMIC DNA]</scope>
    <source>
        <strain evidence="2 3">YYQ-30</strain>
    </source>
</reference>
<gene>
    <name evidence="2" type="ORF">HMH01_06900</name>
</gene>
<organism evidence="2 3">
    <name type="scientific">Halovulum dunhuangense</name>
    <dbReference type="NCBI Taxonomy" id="1505036"/>
    <lineage>
        <taxon>Bacteria</taxon>
        <taxon>Pseudomonadati</taxon>
        <taxon>Pseudomonadota</taxon>
        <taxon>Alphaproteobacteria</taxon>
        <taxon>Rhodobacterales</taxon>
        <taxon>Paracoccaceae</taxon>
        <taxon>Halovulum</taxon>
    </lineage>
</organism>
<evidence type="ECO:0000313" key="2">
    <source>
        <dbReference type="EMBL" id="NNU80164.1"/>
    </source>
</evidence>
<evidence type="ECO:0000256" key="1">
    <source>
        <dbReference type="ARBA" id="ARBA00006484"/>
    </source>
</evidence>
<sequence length="263" mass="27419">MDLGYNGRRVLVVGGSYGIGKAAAELMLKEGADVVIASRSADNLAKAADEIEAATGQRPSVLVCDVTESGSGDILAAEVARRWGALDLLVTAVGGSIRSAFADLKDEDWIGNYTFNVLSTVRAIRALIPALEQGNAGAVVTLGAAASKMPYAHQIVSNVHKAGLLGLTKTLAAELAPQGIRVNCVAPGRTLTPLWLNRSAKMSQDEGRPQEEILKDFSRDIPAGRFGEPAEVAVMVVWLGSPLASYVTGQAVNVDGGIARGLL</sequence>
<name>A0A849L1N2_9RHOB</name>
<keyword evidence="3" id="KW-1185">Reference proteome</keyword>
<dbReference type="RefSeq" id="WP_171323687.1">
    <property type="nucleotide sequence ID" value="NZ_JABFBC010000001.1"/>
</dbReference>
<dbReference type="InterPro" id="IPR002347">
    <property type="entry name" value="SDR_fam"/>
</dbReference>
<dbReference type="Gene3D" id="3.40.50.720">
    <property type="entry name" value="NAD(P)-binding Rossmann-like Domain"/>
    <property type="match status" value="1"/>
</dbReference>
<comment type="similarity">
    <text evidence="1">Belongs to the short-chain dehydrogenases/reductases (SDR) family.</text>
</comment>
<protein>
    <submittedName>
        <fullName evidence="2">SDR family oxidoreductase</fullName>
    </submittedName>
</protein>
<dbReference type="Proteomes" id="UP000572377">
    <property type="component" value="Unassembled WGS sequence"/>
</dbReference>
<dbReference type="AlphaFoldDB" id="A0A849L1N2"/>
<proteinExistence type="inferred from homology"/>
<dbReference type="FunFam" id="3.40.50.720:FF:000084">
    <property type="entry name" value="Short-chain dehydrogenase reductase"/>
    <property type="match status" value="1"/>
</dbReference>
<dbReference type="SUPFAM" id="SSF51735">
    <property type="entry name" value="NAD(P)-binding Rossmann-fold domains"/>
    <property type="match status" value="1"/>
</dbReference>
<dbReference type="InterPro" id="IPR050259">
    <property type="entry name" value="SDR"/>
</dbReference>
<dbReference type="PRINTS" id="PR00081">
    <property type="entry name" value="GDHRDH"/>
</dbReference>
<dbReference type="PANTHER" id="PTHR42879">
    <property type="entry name" value="3-OXOACYL-(ACYL-CARRIER-PROTEIN) REDUCTASE"/>
    <property type="match status" value="1"/>
</dbReference>
<dbReference type="EMBL" id="JABFBC010000001">
    <property type="protein sequence ID" value="NNU80164.1"/>
    <property type="molecule type" value="Genomic_DNA"/>
</dbReference>
<evidence type="ECO:0000313" key="3">
    <source>
        <dbReference type="Proteomes" id="UP000572377"/>
    </source>
</evidence>
<dbReference type="PANTHER" id="PTHR42879:SF6">
    <property type="entry name" value="NADPH-DEPENDENT REDUCTASE BACG"/>
    <property type="match status" value="1"/>
</dbReference>
<dbReference type="Pfam" id="PF13561">
    <property type="entry name" value="adh_short_C2"/>
    <property type="match status" value="1"/>
</dbReference>
<dbReference type="InterPro" id="IPR036291">
    <property type="entry name" value="NAD(P)-bd_dom_sf"/>
</dbReference>
<comment type="caution">
    <text evidence="2">The sequence shown here is derived from an EMBL/GenBank/DDBJ whole genome shotgun (WGS) entry which is preliminary data.</text>
</comment>